<comment type="caution">
    <text evidence="7">The sequence shown here is derived from an EMBL/GenBank/DDBJ whole genome shotgun (WGS) entry which is preliminary data.</text>
</comment>
<evidence type="ECO:0000256" key="4">
    <source>
        <dbReference type="ARBA" id="ARBA00023136"/>
    </source>
</evidence>
<dbReference type="InterPro" id="IPR011989">
    <property type="entry name" value="ARM-like"/>
</dbReference>
<evidence type="ECO:0000256" key="5">
    <source>
        <dbReference type="SAM" id="MobiDB-lite"/>
    </source>
</evidence>
<organism evidence="7 8">
    <name type="scientific">Coprinopsis cinerea (strain Okayama-7 / 130 / ATCC MYA-4618 / FGSC 9003)</name>
    <name type="common">Inky cap fungus</name>
    <name type="synonym">Hormographiella aspergillata</name>
    <dbReference type="NCBI Taxonomy" id="240176"/>
    <lineage>
        <taxon>Eukaryota</taxon>
        <taxon>Fungi</taxon>
        <taxon>Dikarya</taxon>
        <taxon>Basidiomycota</taxon>
        <taxon>Agaricomycotina</taxon>
        <taxon>Agaricomycetes</taxon>
        <taxon>Agaricomycetidae</taxon>
        <taxon>Agaricales</taxon>
        <taxon>Agaricineae</taxon>
        <taxon>Psathyrellaceae</taxon>
        <taxon>Coprinopsis</taxon>
    </lineage>
</organism>
<dbReference type="GO" id="GO:0012505">
    <property type="term" value="C:endomembrane system"/>
    <property type="evidence" value="ECO:0007669"/>
    <property type="project" value="UniProtKB-SubCell"/>
</dbReference>
<keyword evidence="2" id="KW-0813">Transport</keyword>
<sequence>MDVPFSSSGALSRAHYNIVRKVETASTPQQADQLLALEIKTTHERLSKRSLTIKECKECLVILLYCASAATPGYLPHDTFDFGLTHALNLAAAGKSIEDRRIGYLYCTELMPADHELRLMMINTIRKVDLESGVVGRLCLALENLISMANEDIVPAVRDPLQILLSHPQGPVRRRAILAMRSLSTFDSQLLGHNAQLILKRLRDHDESVVSAALVASAGIPSSNPHFPKLRHVVNGMMSSIEPSAHDQASTPSLAVVQCLQALGMSEENIPFCIDLVKSASLARNPALVLGLCRLLSQQTPFSLIEAEKKCGMSLVRGLQDYLTSHNLNDQYVYLACLLGLDPDVWAGTSPDHPIVLEPWEVEKIMQYLDSPDTLLRRMTITLIAKIDQGIIAAYLSKCLEHLRPGLDLPTLNVLAIRLLDVVEVLTGDDGEKYAQGLKDLLDRLSSNGIMDRPRVLEGVVENVLLYIRASNHTFRVSCATTLLTYLIDSADDVGPTFLIICSALTMETIGATAVSPVELLQAFSSSLKTSSPIVQDTSLLTVLRLIAEVDESQATGALEVVTELERRSGRHIRKQVLELGSDPKALRDRIRASPSSTLPDFLEALERPLKPVQKPTTASSCPGSPSRSSPKLRYTAYEAPQAIPRLRHKRSSSAHGSVRSDSVSEKGLDRRRSQDVEALQLSLAAVSLGIKPDIPSQDRGSEAPGFPQDPPRSDLISLDSPFVSESDTQGDDLSVSEEFEGKWNGLGDDQGARGWCGTSVTAVLRRLQQLNGFRLKLLPGDIPPFFGELKVILENGGGETQQLVLVRMKESEDDSCLWRLKCADERLRKNVKKVLSDDD</sequence>
<dbReference type="KEGG" id="cci:CC1G_07349"/>
<dbReference type="RefSeq" id="XP_001830434.2">
    <property type="nucleotide sequence ID" value="XM_001830382.2"/>
</dbReference>
<gene>
    <name evidence="7" type="ORF">CC1G_07349</name>
</gene>
<keyword evidence="8" id="KW-1185">Reference proteome</keyword>
<dbReference type="GO" id="GO:0030117">
    <property type="term" value="C:membrane coat"/>
    <property type="evidence" value="ECO:0007669"/>
    <property type="project" value="InterPro"/>
</dbReference>
<evidence type="ECO:0000313" key="7">
    <source>
        <dbReference type="EMBL" id="EAU91314.2"/>
    </source>
</evidence>
<feature type="region of interest" description="Disordered" evidence="5">
    <location>
        <begin position="609"/>
        <end position="673"/>
    </location>
</feature>
<dbReference type="Gene3D" id="1.25.10.10">
    <property type="entry name" value="Leucine-rich Repeat Variant"/>
    <property type="match status" value="1"/>
</dbReference>
<accession>A8N6H6</accession>
<dbReference type="HOGENOM" id="CLU_016899_0_0_1"/>
<keyword evidence="4" id="KW-0472">Membrane</keyword>
<dbReference type="OMA" id="IGYLFCA"/>
<dbReference type="GeneID" id="6006875"/>
<dbReference type="AlphaFoldDB" id="A8N6H6"/>
<protein>
    <recommendedName>
        <fullName evidence="6">Clathrin/coatomer adaptor adaptin-like N-terminal domain-containing protein</fullName>
    </recommendedName>
</protein>
<name>A8N6H6_COPC7</name>
<evidence type="ECO:0000256" key="3">
    <source>
        <dbReference type="ARBA" id="ARBA00022927"/>
    </source>
</evidence>
<dbReference type="OrthoDB" id="29308at2759"/>
<dbReference type="SUPFAM" id="SSF48371">
    <property type="entry name" value="ARM repeat"/>
    <property type="match status" value="1"/>
</dbReference>
<dbReference type="InterPro" id="IPR002553">
    <property type="entry name" value="Clathrin/coatomer_adapt-like_N"/>
</dbReference>
<feature type="compositionally biased region" description="Low complexity" evidence="5">
    <location>
        <begin position="620"/>
        <end position="630"/>
    </location>
</feature>
<evidence type="ECO:0000256" key="2">
    <source>
        <dbReference type="ARBA" id="ARBA00022448"/>
    </source>
</evidence>
<feature type="domain" description="Clathrin/coatomer adaptor adaptin-like N-terminal" evidence="6">
    <location>
        <begin position="79"/>
        <end position="339"/>
    </location>
</feature>
<feature type="region of interest" description="Disordered" evidence="5">
    <location>
        <begin position="691"/>
        <end position="735"/>
    </location>
</feature>
<evidence type="ECO:0000259" key="6">
    <source>
        <dbReference type="Pfam" id="PF01602"/>
    </source>
</evidence>
<dbReference type="Pfam" id="PF01602">
    <property type="entry name" value="Adaptin_N"/>
    <property type="match status" value="1"/>
</dbReference>
<dbReference type="Proteomes" id="UP000001861">
    <property type="component" value="Unassembled WGS sequence"/>
</dbReference>
<dbReference type="eggNOG" id="KOG1062">
    <property type="taxonomic scope" value="Eukaryota"/>
</dbReference>
<comment type="subcellular location">
    <subcellularLocation>
        <location evidence="1">Endomembrane system</location>
    </subcellularLocation>
</comment>
<dbReference type="InterPro" id="IPR016024">
    <property type="entry name" value="ARM-type_fold"/>
</dbReference>
<reference evidence="7 8" key="1">
    <citation type="journal article" date="2010" name="Proc. Natl. Acad. Sci. U.S.A.">
        <title>Insights into evolution of multicellular fungi from the assembled chromosomes of the mushroom Coprinopsis cinerea (Coprinus cinereus).</title>
        <authorList>
            <person name="Stajich J.E."/>
            <person name="Wilke S.K."/>
            <person name="Ahren D."/>
            <person name="Au C.H."/>
            <person name="Birren B.W."/>
            <person name="Borodovsky M."/>
            <person name="Burns C."/>
            <person name="Canback B."/>
            <person name="Casselton L.A."/>
            <person name="Cheng C.K."/>
            <person name="Deng J."/>
            <person name="Dietrich F.S."/>
            <person name="Fargo D.C."/>
            <person name="Farman M.L."/>
            <person name="Gathman A.C."/>
            <person name="Goldberg J."/>
            <person name="Guigo R."/>
            <person name="Hoegger P.J."/>
            <person name="Hooker J.B."/>
            <person name="Huggins A."/>
            <person name="James T.Y."/>
            <person name="Kamada T."/>
            <person name="Kilaru S."/>
            <person name="Kodira C."/>
            <person name="Kues U."/>
            <person name="Kupfer D."/>
            <person name="Kwan H.S."/>
            <person name="Lomsadze A."/>
            <person name="Li W."/>
            <person name="Lilly W.W."/>
            <person name="Ma L.J."/>
            <person name="Mackey A.J."/>
            <person name="Manning G."/>
            <person name="Martin F."/>
            <person name="Muraguchi H."/>
            <person name="Natvig D.O."/>
            <person name="Palmerini H."/>
            <person name="Ramesh M.A."/>
            <person name="Rehmeyer C.J."/>
            <person name="Roe B.A."/>
            <person name="Shenoy N."/>
            <person name="Stanke M."/>
            <person name="Ter-Hovhannisyan V."/>
            <person name="Tunlid A."/>
            <person name="Velagapudi R."/>
            <person name="Vision T.J."/>
            <person name="Zeng Q."/>
            <person name="Zolan M.E."/>
            <person name="Pukkila P.J."/>
        </authorList>
    </citation>
    <scope>NUCLEOTIDE SEQUENCE [LARGE SCALE GENOMIC DNA]</scope>
    <source>
        <strain evidence="8">Okayama-7 / 130 / ATCC MYA-4618 / FGSC 9003</strain>
    </source>
</reference>
<dbReference type="InParanoid" id="A8N6H6"/>
<dbReference type="GO" id="GO:0006886">
    <property type="term" value="P:intracellular protein transport"/>
    <property type="evidence" value="ECO:0007669"/>
    <property type="project" value="InterPro"/>
</dbReference>
<evidence type="ECO:0000256" key="1">
    <source>
        <dbReference type="ARBA" id="ARBA00004308"/>
    </source>
</evidence>
<dbReference type="STRING" id="240176.A8N6H6"/>
<feature type="compositionally biased region" description="Basic and acidic residues" evidence="5">
    <location>
        <begin position="663"/>
        <end position="673"/>
    </location>
</feature>
<dbReference type="VEuPathDB" id="FungiDB:CC1G_07349"/>
<proteinExistence type="predicted"/>
<dbReference type="EMBL" id="AACS02000003">
    <property type="protein sequence ID" value="EAU91314.2"/>
    <property type="molecule type" value="Genomic_DNA"/>
</dbReference>
<keyword evidence="3" id="KW-0653">Protein transport</keyword>
<evidence type="ECO:0000313" key="8">
    <source>
        <dbReference type="Proteomes" id="UP000001861"/>
    </source>
</evidence>
<dbReference type="InterPro" id="IPR050840">
    <property type="entry name" value="Adaptor_Complx_Large_Subunit"/>
</dbReference>
<dbReference type="PANTHER" id="PTHR22780">
    <property type="entry name" value="ADAPTIN, ALPHA/GAMMA/EPSILON"/>
    <property type="match status" value="1"/>
</dbReference>
<dbReference type="GO" id="GO:0016192">
    <property type="term" value="P:vesicle-mediated transport"/>
    <property type="evidence" value="ECO:0007669"/>
    <property type="project" value="InterPro"/>
</dbReference>